<keyword evidence="2" id="KW-1185">Reference proteome</keyword>
<accession>A0A511MVC0</accession>
<evidence type="ECO:0000313" key="1">
    <source>
        <dbReference type="EMBL" id="GEM44520.1"/>
    </source>
</evidence>
<organism evidence="1 2">
    <name type="scientific">Deinococcus cellulosilyticus (strain DSM 18568 / NBRC 106333 / KACC 11606 / 5516J-15)</name>
    <dbReference type="NCBI Taxonomy" id="1223518"/>
    <lineage>
        <taxon>Bacteria</taxon>
        <taxon>Thermotogati</taxon>
        <taxon>Deinococcota</taxon>
        <taxon>Deinococci</taxon>
        <taxon>Deinococcales</taxon>
        <taxon>Deinococcaceae</taxon>
        <taxon>Deinococcus</taxon>
    </lineage>
</organism>
<name>A0A511MVC0_DEIC1</name>
<dbReference type="OrthoDB" id="8730636at2"/>
<reference evidence="1 2" key="1">
    <citation type="submission" date="2019-07" db="EMBL/GenBank/DDBJ databases">
        <title>Whole genome shotgun sequence of Deinococcus cellulosilyticus NBRC 106333.</title>
        <authorList>
            <person name="Hosoyama A."/>
            <person name="Uohara A."/>
            <person name="Ohji S."/>
            <person name="Ichikawa N."/>
        </authorList>
    </citation>
    <scope>NUCLEOTIDE SEQUENCE [LARGE SCALE GENOMIC DNA]</scope>
    <source>
        <strain evidence="1 2">NBRC 106333</strain>
    </source>
</reference>
<dbReference type="RefSeq" id="WP_146881675.1">
    <property type="nucleotide sequence ID" value="NZ_BJXB01000001.1"/>
</dbReference>
<comment type="caution">
    <text evidence="1">The sequence shown here is derived from an EMBL/GenBank/DDBJ whole genome shotgun (WGS) entry which is preliminary data.</text>
</comment>
<evidence type="ECO:0000313" key="2">
    <source>
        <dbReference type="Proteomes" id="UP000321306"/>
    </source>
</evidence>
<gene>
    <name evidence="1" type="ORF">DC3_01550</name>
</gene>
<proteinExistence type="predicted"/>
<protein>
    <submittedName>
        <fullName evidence="1">Permease</fullName>
    </submittedName>
</protein>
<dbReference type="AlphaFoldDB" id="A0A511MVC0"/>
<dbReference type="Proteomes" id="UP000321306">
    <property type="component" value="Unassembled WGS sequence"/>
</dbReference>
<sequence length="572" mass="64154">MTAAYQNFKLALYCPAPDLLHITEQQLEKDLAFFQNHLKLSKVYLESHRGDISLEKADLLHLKAFFESRGIEVSGGITPTLPDTYRAGYGRLFGGICYTDERSRAKFQAEVEKAASVFDEVIFDDFFFNNCACDSCLEQKGDRSWAEFRLERMTEVSENLVMKAARRVNPRSRMIIKYPNWIESYQGTGYNTLTQPGLFDGVYTGTETRDPETSQQHIPRYASYSLLRWMEHLKPGQNGGGWFDNLDCSFLDHYLEQAYLTVFGKARELTLFCYGLLRDSVHVPPLGFQLEKLDHIAAELGGPLGVWAYHPHQGKGEDHLYNYLGMAGIPIEPTPHFPEQAACVLVTATSAQDSGVLQKIQTLLKNGGNVVMTSGFLERMQGRGIESMTTLTPTGKKLEVQAYGKDTHSCTFRTFQNGDHRVLFPVLDYCTNGTWQVIAGFNGENNISLLMYDNYSRGKLYTLTVPDHIAELPKLPPLVLGALREVLGQGLPVQLDGPGDVGLFCYDSGVFVLESFARRPESWRVRVPGGETLTDLLSGSMLHAQGMEGDVAVFEVRLPPSRFQAFRIGWKS</sequence>
<dbReference type="EMBL" id="BJXB01000001">
    <property type="protein sequence ID" value="GEM44520.1"/>
    <property type="molecule type" value="Genomic_DNA"/>
</dbReference>